<evidence type="ECO:0000259" key="11">
    <source>
        <dbReference type="Pfam" id="PF23389"/>
    </source>
</evidence>
<dbReference type="InterPro" id="IPR056168">
    <property type="entry name" value="TPR_IF140/IFT172/WDR19"/>
</dbReference>
<evidence type="ECO:0000256" key="7">
    <source>
        <dbReference type="ARBA" id="ARBA00023212"/>
    </source>
</evidence>
<dbReference type="Pfam" id="PF15911">
    <property type="entry name" value="Beta-prop_WDR19_2nd"/>
    <property type="match status" value="1"/>
</dbReference>
<reference evidence="13" key="1">
    <citation type="submission" date="2021-06" db="EMBL/GenBank/DDBJ databases">
        <authorList>
            <person name="Hodson N. C."/>
            <person name="Mongue J. A."/>
            <person name="Jaron S. K."/>
        </authorList>
    </citation>
    <scope>NUCLEOTIDE SEQUENCE</scope>
</reference>
<feature type="domain" description="WDR19 WD40 repeat" evidence="9">
    <location>
        <begin position="377"/>
        <end position="647"/>
    </location>
</feature>
<protein>
    <recommendedName>
        <fullName evidence="15">WD repeat-containing protein 19</fullName>
    </recommendedName>
</protein>
<sequence>MATSSCRRLFSLRNQSSVSNTIVCSWQKSSGGLLASVSDGDPVVYVHNRHGHLHQQITLTGNCIAMAWDEDGDFLAILAEGTSSILLWESHSARLLEIESNIRDAGSCLAWSRTGKILAYATSKGNLLVYNHRTLRKVPIVGKHTKRIAYVAWSNDSLLALATVDNLVSLNTVDGDSMKTVQLRGKPTDLKFGQIKEDKNAPNLDNCVSCIVGEKTLYMLKYEEPSQYTPMELGFQTRYGNLVAHHWHGDGYILVSFSAGFVVLVSSHHKEIGTELILAELKSDPLRYTTLCPKINKLAICYGDYPVQIHEAADPRTVLAVADIAEDEGKIKSSIRCHWSDDGQLLAIVTTTGDLHVYLTSVPLLGGASATHMVQMVSLTDLVICVEEDDQLLIERSIKLEVEPHLIAVGPYHLAACSNNRAFFYTVMDSDETASTPFLIKEYNSNIVDMSISIDYSAARCSDKIYLHLVEGDGMDERDVKVFPEPDSKSFKITAHALVKDYLIFGGEGGQVKVFHMESWKEIYSLVIPSNSGLKGFYPDGCGVNVVMIDKQGTAYYFDASQDKITPLVSFPNRCDGVLWDIDEASRHIFLAYCSQTLKVYVYTIWREILIGSEVEFVGEFRIFASNDQKPLWLKDGIVYSASVTGRSMKTASIYVDRPEDLENDEGPINQFERLIKLKKFTDAYEFCVLQDELDCWDVLGKAALRCMDLTIALKCYNKLGDLAMVHTLDKVSQEEDRSLAFGHVAAILEEYDLAEKYFLESSNRIEALNLRRDLQEWDIALQLAHKMAPNEVPVISKEFALNEEFTGDYIHALQLFEQAHSTAIKFGVKEEKFLISCESGLARCYIRCGQVKRGVDMAIDSNSLPLIKQCAELLESSRHYEEAANLYELCKQYDKAASLYIRLKQWDKVSGFLNLVHTAKIHAQYAKAKETEGKLLEAAKAYDRANDPENASRLYLVSDLPDEAIRVVKLSGSTTGATHVARYFEKHGDLDTALRFLIISKCFQDALILAFKNGKAELYAEIIQEFANGGPIPPECRDGLRQVAGYFEELKDNFKAGKYFHMCGDNQRAFKLLMRAAQSGITMDEDILMDVLTNATIAMKNDSISKQFIEFLLGEKDSLPKDPKYLLKYYIRSGKLVEASKTALIVSREEQNGGNYKESHNVLVETCRELKNGNIRIPRDVLEALRIVHDYLLVRRHVVLQNHERAARLLIRICDNISKFPGHAVQILTSAVVECQKAGLKANAMNACYTLMKPDYRSSIPPKYKQKFELMVRKSGKTKYEDPQDEVAGCPYCKHPVPSYQLNCPECRADIPFCIASGKHIIADDLTACPSCELPAIRSELFKLTENDSMCPLCGFRHIVSAFSPFFQIGVPE</sequence>
<evidence type="ECO:0000256" key="6">
    <source>
        <dbReference type="ARBA" id="ARBA00023069"/>
    </source>
</evidence>
<evidence type="ECO:0000256" key="5">
    <source>
        <dbReference type="ARBA" id="ARBA00022794"/>
    </source>
</evidence>
<evidence type="ECO:0000313" key="14">
    <source>
        <dbReference type="Proteomes" id="UP000708208"/>
    </source>
</evidence>
<dbReference type="OrthoDB" id="10250638at2759"/>
<accession>A0A8J2JWN1</accession>
<keyword evidence="8" id="KW-0966">Cell projection</keyword>
<dbReference type="GO" id="GO:0035721">
    <property type="term" value="P:intraciliary retrograde transport"/>
    <property type="evidence" value="ECO:0007669"/>
    <property type="project" value="InterPro"/>
</dbReference>
<comment type="subcellular location">
    <subcellularLocation>
        <location evidence="1">Cytoplasm</location>
        <location evidence="1">Cytoskeleton</location>
        <location evidence="1">Cilium basal body</location>
    </subcellularLocation>
</comment>
<dbReference type="InterPro" id="IPR056170">
    <property type="entry name" value="Znf_IFT121-like"/>
</dbReference>
<evidence type="ECO:0000259" key="10">
    <source>
        <dbReference type="Pfam" id="PF23145"/>
    </source>
</evidence>
<feature type="domain" description="IFT121-like zinc finger" evidence="10">
    <location>
        <begin position="1313"/>
        <end position="1355"/>
    </location>
</feature>
<dbReference type="Pfam" id="PF24762">
    <property type="entry name" value="TPR_IF140-IFT172"/>
    <property type="match status" value="1"/>
</dbReference>
<keyword evidence="4" id="KW-0677">Repeat</keyword>
<name>A0A8J2JWN1_9HEXA</name>
<keyword evidence="6" id="KW-0969">Cilium</keyword>
<dbReference type="GO" id="GO:0060271">
    <property type="term" value="P:cilium assembly"/>
    <property type="evidence" value="ECO:0007669"/>
    <property type="project" value="TreeGrafter"/>
</dbReference>
<keyword evidence="14" id="KW-1185">Reference proteome</keyword>
<evidence type="ECO:0000256" key="8">
    <source>
        <dbReference type="ARBA" id="ARBA00023273"/>
    </source>
</evidence>
<evidence type="ECO:0000313" key="13">
    <source>
        <dbReference type="EMBL" id="CAG7728858.1"/>
    </source>
</evidence>
<keyword evidence="7" id="KW-0206">Cytoskeleton</keyword>
<dbReference type="InterPro" id="IPR039468">
    <property type="entry name" value="WDR19_WD40_rpt"/>
</dbReference>
<dbReference type="PANTHER" id="PTHR14920">
    <property type="entry name" value="OSMOTIC AVOIDANCE ABNORMAL PROTEIN 1/WD REPEAT MEMBRANE PROTEIN"/>
    <property type="match status" value="1"/>
</dbReference>
<evidence type="ECO:0000259" key="9">
    <source>
        <dbReference type="Pfam" id="PF15911"/>
    </source>
</evidence>
<keyword evidence="5" id="KW-0970">Cilium biogenesis/degradation</keyword>
<dbReference type="PANTHER" id="PTHR14920:SF0">
    <property type="entry name" value="WD REPEAT DOMAIN 19"/>
    <property type="match status" value="1"/>
</dbReference>
<evidence type="ECO:0000256" key="1">
    <source>
        <dbReference type="ARBA" id="ARBA00004120"/>
    </source>
</evidence>
<evidence type="ECO:0000256" key="4">
    <source>
        <dbReference type="ARBA" id="ARBA00022737"/>
    </source>
</evidence>
<keyword evidence="3" id="KW-0853">WD repeat</keyword>
<dbReference type="EMBL" id="CAJVCH010169601">
    <property type="protein sequence ID" value="CAG7728858.1"/>
    <property type="molecule type" value="Genomic_DNA"/>
</dbReference>
<gene>
    <name evidence="13" type="ORF">AFUS01_LOCUS17610</name>
</gene>
<evidence type="ECO:0000256" key="2">
    <source>
        <dbReference type="ARBA" id="ARBA00022490"/>
    </source>
</evidence>
<organism evidence="13 14">
    <name type="scientific">Allacma fusca</name>
    <dbReference type="NCBI Taxonomy" id="39272"/>
    <lineage>
        <taxon>Eukaryota</taxon>
        <taxon>Metazoa</taxon>
        <taxon>Ecdysozoa</taxon>
        <taxon>Arthropoda</taxon>
        <taxon>Hexapoda</taxon>
        <taxon>Collembola</taxon>
        <taxon>Symphypleona</taxon>
        <taxon>Sminthuridae</taxon>
        <taxon>Allacma</taxon>
    </lineage>
</organism>
<evidence type="ECO:0008006" key="15">
    <source>
        <dbReference type="Google" id="ProtNLM"/>
    </source>
</evidence>
<dbReference type="Pfam" id="PF23145">
    <property type="entry name" value="Zf_2nd_IFT121"/>
    <property type="match status" value="1"/>
</dbReference>
<dbReference type="GO" id="GO:0005929">
    <property type="term" value="C:cilium"/>
    <property type="evidence" value="ECO:0007669"/>
    <property type="project" value="TreeGrafter"/>
</dbReference>
<dbReference type="GO" id="GO:0030991">
    <property type="term" value="C:intraciliary transport particle A"/>
    <property type="evidence" value="ECO:0007669"/>
    <property type="project" value="TreeGrafter"/>
</dbReference>
<evidence type="ECO:0000259" key="12">
    <source>
        <dbReference type="Pfam" id="PF24762"/>
    </source>
</evidence>
<feature type="domain" description="WDR19 first beta-propeller" evidence="11">
    <location>
        <begin position="23"/>
        <end position="353"/>
    </location>
</feature>
<feature type="domain" description="IF140/IFT172/WDR19 TPR" evidence="12">
    <location>
        <begin position="685"/>
        <end position="1143"/>
    </location>
</feature>
<dbReference type="InterPro" id="IPR057855">
    <property type="entry name" value="Beta-prop_WDR19_1st"/>
</dbReference>
<dbReference type="InterPro" id="IPR040379">
    <property type="entry name" value="WDR19/dyf-2"/>
</dbReference>
<evidence type="ECO:0000256" key="3">
    <source>
        <dbReference type="ARBA" id="ARBA00022574"/>
    </source>
</evidence>
<dbReference type="Proteomes" id="UP000708208">
    <property type="component" value="Unassembled WGS sequence"/>
</dbReference>
<comment type="caution">
    <text evidence="13">The sequence shown here is derived from an EMBL/GenBank/DDBJ whole genome shotgun (WGS) entry which is preliminary data.</text>
</comment>
<proteinExistence type="predicted"/>
<dbReference type="Pfam" id="PF23389">
    <property type="entry name" value="Beta-prop_WDR19_1st"/>
    <property type="match status" value="1"/>
</dbReference>
<keyword evidence="2" id="KW-0963">Cytoplasm</keyword>